<name>A0A0A9ED45_ARUDO</name>
<proteinExistence type="predicted"/>
<organism evidence="1">
    <name type="scientific">Arundo donax</name>
    <name type="common">Giant reed</name>
    <name type="synonym">Donax arundinaceus</name>
    <dbReference type="NCBI Taxonomy" id="35708"/>
    <lineage>
        <taxon>Eukaryota</taxon>
        <taxon>Viridiplantae</taxon>
        <taxon>Streptophyta</taxon>
        <taxon>Embryophyta</taxon>
        <taxon>Tracheophyta</taxon>
        <taxon>Spermatophyta</taxon>
        <taxon>Magnoliopsida</taxon>
        <taxon>Liliopsida</taxon>
        <taxon>Poales</taxon>
        <taxon>Poaceae</taxon>
        <taxon>PACMAD clade</taxon>
        <taxon>Arundinoideae</taxon>
        <taxon>Arundineae</taxon>
        <taxon>Arundo</taxon>
    </lineage>
</organism>
<reference evidence="1" key="2">
    <citation type="journal article" date="2015" name="Data Brief">
        <title>Shoot transcriptome of the giant reed, Arundo donax.</title>
        <authorList>
            <person name="Barrero R.A."/>
            <person name="Guerrero F.D."/>
            <person name="Moolhuijzen P."/>
            <person name="Goolsby J.A."/>
            <person name="Tidwell J."/>
            <person name="Bellgard S.E."/>
            <person name="Bellgard M.I."/>
        </authorList>
    </citation>
    <scope>NUCLEOTIDE SEQUENCE</scope>
    <source>
        <tissue evidence="1">Shoot tissue taken approximately 20 cm above the soil surface</tissue>
    </source>
</reference>
<sequence>MTVFPLVVRTWAFCSSIRKTSPSIQAKSLSSTHT</sequence>
<dbReference type="AlphaFoldDB" id="A0A0A9ED45"/>
<evidence type="ECO:0000313" key="1">
    <source>
        <dbReference type="EMBL" id="JAD97986.1"/>
    </source>
</evidence>
<reference evidence="1" key="1">
    <citation type="submission" date="2014-09" db="EMBL/GenBank/DDBJ databases">
        <authorList>
            <person name="Magalhaes I.L.F."/>
            <person name="Oliveira U."/>
            <person name="Santos F.R."/>
            <person name="Vidigal T.H.D.A."/>
            <person name="Brescovit A.D."/>
            <person name="Santos A.J."/>
        </authorList>
    </citation>
    <scope>NUCLEOTIDE SEQUENCE</scope>
    <source>
        <tissue evidence="1">Shoot tissue taken approximately 20 cm above the soil surface</tissue>
    </source>
</reference>
<accession>A0A0A9ED45</accession>
<protein>
    <submittedName>
        <fullName evidence="1">Uncharacterized protein</fullName>
    </submittedName>
</protein>
<dbReference type="EMBL" id="GBRH01199909">
    <property type="protein sequence ID" value="JAD97986.1"/>
    <property type="molecule type" value="Transcribed_RNA"/>
</dbReference>